<evidence type="ECO:0000313" key="5">
    <source>
        <dbReference type="Proteomes" id="UP000281553"/>
    </source>
</evidence>
<keyword evidence="2" id="KW-0812">Transmembrane</keyword>
<feature type="domain" description="PI4-kinase N-terminal" evidence="3">
    <location>
        <begin position="7"/>
        <end position="170"/>
    </location>
</feature>
<keyword evidence="2" id="KW-1133">Transmembrane helix</keyword>
<evidence type="ECO:0000259" key="3">
    <source>
        <dbReference type="Pfam" id="PF19274"/>
    </source>
</evidence>
<gene>
    <name evidence="4" type="ORF">DILT_LOCUS4509</name>
</gene>
<evidence type="ECO:0000256" key="2">
    <source>
        <dbReference type="SAM" id="Phobius"/>
    </source>
</evidence>
<keyword evidence="2" id="KW-0472">Membrane</keyword>
<feature type="transmembrane region" description="Helical" evidence="2">
    <location>
        <begin position="235"/>
        <end position="255"/>
    </location>
</feature>
<dbReference type="InterPro" id="IPR045495">
    <property type="entry name" value="PI4K_N"/>
</dbReference>
<dbReference type="AlphaFoldDB" id="A0A3P7LFF7"/>
<reference evidence="4 5" key="1">
    <citation type="submission" date="2018-11" db="EMBL/GenBank/DDBJ databases">
        <authorList>
            <consortium name="Pathogen Informatics"/>
        </authorList>
    </citation>
    <scope>NUCLEOTIDE SEQUENCE [LARGE SCALE GENOMIC DNA]</scope>
</reference>
<dbReference type="Proteomes" id="UP000281553">
    <property type="component" value="Unassembled WGS sequence"/>
</dbReference>
<protein>
    <recommendedName>
        <fullName evidence="3">PI4-kinase N-terminal domain-containing protein</fullName>
    </recommendedName>
</protein>
<sequence length="262" mass="29897">MGVELADSPHTQELILQVFQQSLSSPDILSEMGEMIIDQCGCMLIAGCPSVYHQIIALFTELSIKSAKLCIFSGPLPDPRSMNRFTCVINGFANMAAWLQGQDELIDLLGRLLEHFVQLDVELRRDFKNGEALLHRLPPIQRPTSRLHKLFRDFWLYCVMFDFAQPDSKQRPKEWFLGVCEIAAKCPTLLAREPLRSELNFSSALDSKTMSQVSRFSRLGCFTCLFAARTLKYSAYAFESLLYIIVIWTLFYLPFELTTSES</sequence>
<dbReference type="Pfam" id="PF19274">
    <property type="entry name" value="PI4K_N"/>
    <property type="match status" value="1"/>
</dbReference>
<evidence type="ECO:0000256" key="1">
    <source>
        <dbReference type="ARBA" id="ARBA00006209"/>
    </source>
</evidence>
<keyword evidence="5" id="KW-1185">Reference proteome</keyword>
<dbReference type="OrthoDB" id="10264149at2759"/>
<proteinExistence type="inferred from homology"/>
<name>A0A3P7LFF7_DIBLA</name>
<accession>A0A3P7LFF7</accession>
<comment type="similarity">
    <text evidence="1">Belongs to the PI3/PI4-kinase family. Type III PI4K subfamily.</text>
</comment>
<organism evidence="4 5">
    <name type="scientific">Dibothriocephalus latus</name>
    <name type="common">Fish tapeworm</name>
    <name type="synonym">Diphyllobothrium latum</name>
    <dbReference type="NCBI Taxonomy" id="60516"/>
    <lineage>
        <taxon>Eukaryota</taxon>
        <taxon>Metazoa</taxon>
        <taxon>Spiralia</taxon>
        <taxon>Lophotrochozoa</taxon>
        <taxon>Platyhelminthes</taxon>
        <taxon>Cestoda</taxon>
        <taxon>Eucestoda</taxon>
        <taxon>Diphyllobothriidea</taxon>
        <taxon>Diphyllobothriidae</taxon>
        <taxon>Dibothriocephalus</taxon>
    </lineage>
</organism>
<dbReference type="EMBL" id="UYRU01045597">
    <property type="protein sequence ID" value="VDN08678.1"/>
    <property type="molecule type" value="Genomic_DNA"/>
</dbReference>
<evidence type="ECO:0000313" key="4">
    <source>
        <dbReference type="EMBL" id="VDN08678.1"/>
    </source>
</evidence>